<evidence type="ECO:0000313" key="2">
    <source>
        <dbReference type="Proteomes" id="UP000614460"/>
    </source>
</evidence>
<name>A0A8H9KUZ9_9SPHI</name>
<dbReference type="PROSITE" id="PS51257">
    <property type="entry name" value="PROKAR_LIPOPROTEIN"/>
    <property type="match status" value="1"/>
</dbReference>
<evidence type="ECO:0008006" key="3">
    <source>
        <dbReference type="Google" id="ProtNLM"/>
    </source>
</evidence>
<dbReference type="EMBL" id="BMKM01000002">
    <property type="protein sequence ID" value="GGE13873.1"/>
    <property type="molecule type" value="Genomic_DNA"/>
</dbReference>
<protein>
    <recommendedName>
        <fullName evidence="3">DUF4249 domain-containing protein</fullName>
    </recommendedName>
</protein>
<keyword evidence="2" id="KW-1185">Reference proteome</keyword>
<dbReference type="InterPro" id="IPR025345">
    <property type="entry name" value="DUF4249"/>
</dbReference>
<dbReference type="AlphaFoldDB" id="A0A8H9KUZ9"/>
<comment type="caution">
    <text evidence="1">The sequence shown here is derived from an EMBL/GenBank/DDBJ whole genome shotgun (WGS) entry which is preliminary data.</text>
</comment>
<reference evidence="1" key="1">
    <citation type="journal article" date="2014" name="Int. J. Syst. Evol. Microbiol.">
        <title>Complete genome sequence of Corynebacterium casei LMG S-19264T (=DSM 44701T), isolated from a smear-ripened cheese.</title>
        <authorList>
            <consortium name="US DOE Joint Genome Institute (JGI-PGF)"/>
            <person name="Walter F."/>
            <person name="Albersmeier A."/>
            <person name="Kalinowski J."/>
            <person name="Ruckert C."/>
        </authorList>
    </citation>
    <scope>NUCLEOTIDE SEQUENCE</scope>
    <source>
        <strain evidence="1">CGMCC 1.15966</strain>
    </source>
</reference>
<dbReference type="RefSeq" id="WP_182498728.1">
    <property type="nucleotide sequence ID" value="NZ_BMKM01000002.1"/>
</dbReference>
<accession>A0A8H9KUZ9</accession>
<gene>
    <name evidence="1" type="ORF">GCM10011516_09640</name>
</gene>
<reference evidence="1" key="2">
    <citation type="submission" date="2020-09" db="EMBL/GenBank/DDBJ databases">
        <authorList>
            <person name="Sun Q."/>
            <person name="Zhou Y."/>
        </authorList>
    </citation>
    <scope>NUCLEOTIDE SEQUENCE</scope>
    <source>
        <strain evidence="1">CGMCC 1.15966</strain>
    </source>
</reference>
<organism evidence="1 2">
    <name type="scientific">Sphingobacterium cellulitidis</name>
    <dbReference type="NCBI Taxonomy" id="1768011"/>
    <lineage>
        <taxon>Bacteria</taxon>
        <taxon>Pseudomonadati</taxon>
        <taxon>Bacteroidota</taxon>
        <taxon>Sphingobacteriia</taxon>
        <taxon>Sphingobacteriales</taxon>
        <taxon>Sphingobacteriaceae</taxon>
        <taxon>Sphingobacterium</taxon>
    </lineage>
</organism>
<proteinExistence type="predicted"/>
<sequence length="267" mass="30313">MQKRLTYHFLIFSFLLLFSSCEDLIDVDLNKTDPRIVIVADINNEEKIHEILVSRTVDFDEPIPYVPILNATVYIQSKSGRTYYFNAAGEGKYRNSSIALAAGETYTLVVMVDDEEYKSTTTMLPFIDVESIGVNQETLLNETYYFINLKFFDPTGQANYYRYSISRNGEAFKSNAVFSDKFNDGNEVTHQLGREYGNEIKPGDQLLIRRFIISKDSYNYWSEYMSTNPGSAAPGNPTSNIDNGAMGYFSVSSARDYTVEIAKPSDE</sequence>
<dbReference type="Pfam" id="PF14054">
    <property type="entry name" value="DUF4249"/>
    <property type="match status" value="1"/>
</dbReference>
<evidence type="ECO:0000313" key="1">
    <source>
        <dbReference type="EMBL" id="GGE13873.1"/>
    </source>
</evidence>
<dbReference type="Proteomes" id="UP000614460">
    <property type="component" value="Unassembled WGS sequence"/>
</dbReference>